<evidence type="ECO:0008006" key="4">
    <source>
        <dbReference type="Google" id="ProtNLM"/>
    </source>
</evidence>
<dbReference type="EMBL" id="CAJGYM010000119">
    <property type="protein sequence ID" value="CAD6198244.1"/>
    <property type="molecule type" value="Genomic_DNA"/>
</dbReference>
<organism evidence="2 3">
    <name type="scientific">Caenorhabditis auriculariae</name>
    <dbReference type="NCBI Taxonomy" id="2777116"/>
    <lineage>
        <taxon>Eukaryota</taxon>
        <taxon>Metazoa</taxon>
        <taxon>Ecdysozoa</taxon>
        <taxon>Nematoda</taxon>
        <taxon>Chromadorea</taxon>
        <taxon>Rhabditida</taxon>
        <taxon>Rhabditina</taxon>
        <taxon>Rhabditomorpha</taxon>
        <taxon>Rhabditoidea</taxon>
        <taxon>Rhabditidae</taxon>
        <taxon>Peloderinae</taxon>
        <taxon>Caenorhabditis</taxon>
    </lineage>
</organism>
<protein>
    <recommendedName>
        <fullName evidence="4">CX domain-containing protein</fullName>
    </recommendedName>
</protein>
<keyword evidence="1" id="KW-0732">Signal</keyword>
<feature type="signal peptide" evidence="1">
    <location>
        <begin position="1"/>
        <end position="18"/>
    </location>
</feature>
<gene>
    <name evidence="2" type="ORF">CAUJ_LOCUS14150</name>
</gene>
<dbReference type="AlphaFoldDB" id="A0A8S1HVE7"/>
<proteinExistence type="predicted"/>
<dbReference type="Proteomes" id="UP000835052">
    <property type="component" value="Unassembled WGS sequence"/>
</dbReference>
<keyword evidence="3" id="KW-1185">Reference proteome</keyword>
<name>A0A8S1HVE7_9PELO</name>
<comment type="caution">
    <text evidence="2">The sequence shown here is derived from an EMBL/GenBank/DDBJ whole genome shotgun (WGS) entry which is preliminary data.</text>
</comment>
<feature type="chain" id="PRO_5035842791" description="CX domain-containing protein" evidence="1">
    <location>
        <begin position="19"/>
        <end position="74"/>
    </location>
</feature>
<accession>A0A8S1HVE7</accession>
<evidence type="ECO:0000313" key="2">
    <source>
        <dbReference type="EMBL" id="CAD6198244.1"/>
    </source>
</evidence>
<sequence length="74" mass="8362">MTPIAIILIVLPLFCAETQENATEFVFNPKFALPTDSYGPVDYERPPVCADIPCDAKCCDERRLVVFLPEQSWL</sequence>
<evidence type="ECO:0000313" key="3">
    <source>
        <dbReference type="Proteomes" id="UP000835052"/>
    </source>
</evidence>
<reference evidence="2" key="1">
    <citation type="submission" date="2020-10" db="EMBL/GenBank/DDBJ databases">
        <authorList>
            <person name="Kikuchi T."/>
        </authorList>
    </citation>
    <scope>NUCLEOTIDE SEQUENCE</scope>
    <source>
        <strain evidence="2">NKZ352</strain>
    </source>
</reference>
<evidence type="ECO:0000256" key="1">
    <source>
        <dbReference type="SAM" id="SignalP"/>
    </source>
</evidence>